<sequence length="156" mass="18434">MLSTIVIHYQQCFNQLNCSKSSVLGEAPHKPILLLTIIELVETNQLNSKYIYLTPTLENTFEKIWCQYVHTQHRMNLAQPFYHMQTESFWYLCRSKLSDSDFFNKNKMKSLNALKRQVDYASIDEDLFLCLQNQTSREILRMFVIMRYFDSKGGLG</sequence>
<reference evidence="1" key="1">
    <citation type="submission" date="2022-05" db="EMBL/GenBank/DDBJ databases">
        <title>Alysiella filiformis genome sequencing.</title>
        <authorList>
            <person name="Viehboeck T."/>
        </authorList>
    </citation>
    <scope>NUCLEOTIDE SEQUENCE</scope>
    <source>
        <strain evidence="1">DSM 2580</strain>
    </source>
</reference>
<dbReference type="Proteomes" id="UP001056819">
    <property type="component" value="Chromosome"/>
</dbReference>
<dbReference type="AlphaFoldDB" id="A0AAE9HWT5"/>
<proteinExistence type="predicted"/>
<protein>
    <submittedName>
        <fullName evidence="1">Uncharacterized protein</fullName>
    </submittedName>
</protein>
<dbReference type="EMBL" id="CP097501">
    <property type="protein sequence ID" value="URD67740.1"/>
    <property type="molecule type" value="Genomic_DNA"/>
</dbReference>
<name>A0AAE9HWT5_9NEIS</name>
<gene>
    <name evidence="1" type="ORF">LNQ82_00835</name>
</gene>
<evidence type="ECO:0000313" key="2">
    <source>
        <dbReference type="Proteomes" id="UP001056819"/>
    </source>
</evidence>
<organism evidence="1 2">
    <name type="scientific">Conchiformibius steedae DSM 2580</name>
    <dbReference type="NCBI Taxonomy" id="1121352"/>
    <lineage>
        <taxon>Bacteria</taxon>
        <taxon>Pseudomonadati</taxon>
        <taxon>Pseudomonadota</taxon>
        <taxon>Betaproteobacteria</taxon>
        <taxon>Neisseriales</taxon>
        <taxon>Neisseriaceae</taxon>
        <taxon>Conchiformibius</taxon>
    </lineage>
</organism>
<accession>A0AAE9HWT5</accession>
<dbReference type="RefSeq" id="WP_156932227.1">
    <property type="nucleotide sequence ID" value="NZ_CP097501.1"/>
</dbReference>
<evidence type="ECO:0000313" key="1">
    <source>
        <dbReference type="EMBL" id="URD67740.1"/>
    </source>
</evidence>